<dbReference type="InterPro" id="IPR011075">
    <property type="entry name" value="TetR_C"/>
</dbReference>
<dbReference type="PROSITE" id="PS50977">
    <property type="entry name" value="HTH_TETR_2"/>
    <property type="match status" value="1"/>
</dbReference>
<dbReference type="AlphaFoldDB" id="A0A3M8QT61"/>
<dbReference type="PANTHER" id="PTHR47506:SF6">
    <property type="entry name" value="HTH-TYPE TRANSCRIPTIONAL REPRESSOR NEMR"/>
    <property type="match status" value="1"/>
</dbReference>
<dbReference type="EMBL" id="RIZI01000186">
    <property type="protein sequence ID" value="RNF59416.1"/>
    <property type="molecule type" value="Genomic_DNA"/>
</dbReference>
<dbReference type="Gene3D" id="1.10.357.10">
    <property type="entry name" value="Tetracycline Repressor, domain 2"/>
    <property type="match status" value="1"/>
</dbReference>
<dbReference type="InterPro" id="IPR023772">
    <property type="entry name" value="DNA-bd_HTH_TetR-type_CS"/>
</dbReference>
<feature type="domain" description="HTH tetR-type" evidence="5">
    <location>
        <begin position="12"/>
        <end position="72"/>
    </location>
</feature>
<evidence type="ECO:0000256" key="1">
    <source>
        <dbReference type="ARBA" id="ARBA00023015"/>
    </source>
</evidence>
<reference evidence="6" key="1">
    <citation type="submission" date="2018-10" db="EMBL/GenBank/DDBJ databases">
        <title>Acidithiobacillus sulfuriphilus sp. nov.: an extremely acidophilic sulfur-oxidizing chemolithotroph isolated from a neutral pH environment.</title>
        <authorList>
            <person name="Falagan C."/>
            <person name="Moya-Beltran A."/>
            <person name="Quatrini R."/>
            <person name="Johnson D.B."/>
        </authorList>
    </citation>
    <scope>NUCLEOTIDE SEQUENCE [LARGE SCALE GENOMIC DNA]</scope>
    <source>
        <strain evidence="6">CJ-2</strain>
    </source>
</reference>
<evidence type="ECO:0000313" key="6">
    <source>
        <dbReference type="EMBL" id="RNF59416.1"/>
    </source>
</evidence>
<keyword evidence="1" id="KW-0805">Transcription regulation</keyword>
<name>A0A3M8QT61_9PROT</name>
<protein>
    <submittedName>
        <fullName evidence="6">TetR/AcrR family transcriptional regulator</fullName>
    </submittedName>
</protein>
<dbReference type="Pfam" id="PF00440">
    <property type="entry name" value="TetR_N"/>
    <property type="match status" value="1"/>
</dbReference>
<dbReference type="InterPro" id="IPR009057">
    <property type="entry name" value="Homeodomain-like_sf"/>
</dbReference>
<evidence type="ECO:0000256" key="3">
    <source>
        <dbReference type="ARBA" id="ARBA00023163"/>
    </source>
</evidence>
<evidence type="ECO:0000259" key="5">
    <source>
        <dbReference type="PROSITE" id="PS50977"/>
    </source>
</evidence>
<keyword evidence="3" id="KW-0804">Transcription</keyword>
<proteinExistence type="predicted"/>
<dbReference type="SUPFAM" id="SSF46689">
    <property type="entry name" value="Homeodomain-like"/>
    <property type="match status" value="1"/>
</dbReference>
<keyword evidence="2 4" id="KW-0238">DNA-binding</keyword>
<dbReference type="PANTHER" id="PTHR47506">
    <property type="entry name" value="TRANSCRIPTIONAL REGULATORY PROTEIN"/>
    <property type="match status" value="1"/>
</dbReference>
<accession>A0A3M8QT61</accession>
<dbReference type="GO" id="GO:0003677">
    <property type="term" value="F:DNA binding"/>
    <property type="evidence" value="ECO:0007669"/>
    <property type="project" value="UniProtKB-UniRule"/>
</dbReference>
<evidence type="ECO:0000256" key="4">
    <source>
        <dbReference type="PROSITE-ProRule" id="PRU00335"/>
    </source>
</evidence>
<comment type="caution">
    <text evidence="6">The sequence shown here is derived from an EMBL/GenBank/DDBJ whole genome shotgun (WGS) entry which is preliminary data.</text>
</comment>
<gene>
    <name evidence="6" type="ORF">EC580_11495</name>
</gene>
<dbReference type="Pfam" id="PF16925">
    <property type="entry name" value="TetR_C_13"/>
    <property type="match status" value="1"/>
</dbReference>
<dbReference type="PRINTS" id="PR00455">
    <property type="entry name" value="HTHTETR"/>
</dbReference>
<sequence>MPESVKKTRNPEQTRADLLAAAYGEVLECGFQAASLERILAKTSVSKGALYHHFGTKHELGLAVVEEVVGPQLAERWFEPLRRDGDPIAALTGILEEKIQSASEAIIRFGCPLNNLIQEMSPLDERFRSGLQNILDAWIKAMADALAAGQEAGKVRGDIPPQEAALFIVAAIEGCVGLGKNAQSVDAYQRCLRQLQLYVQSLAA</sequence>
<dbReference type="InterPro" id="IPR001647">
    <property type="entry name" value="HTH_TetR"/>
</dbReference>
<organism evidence="6">
    <name type="scientific">Acidithiobacillus sulfuriphilus</name>
    <dbReference type="NCBI Taxonomy" id="1867749"/>
    <lineage>
        <taxon>Bacteria</taxon>
        <taxon>Pseudomonadati</taxon>
        <taxon>Pseudomonadota</taxon>
        <taxon>Acidithiobacillia</taxon>
        <taxon>Acidithiobacillales</taxon>
        <taxon>Acidithiobacillaceae</taxon>
        <taxon>Acidithiobacillus</taxon>
    </lineage>
</organism>
<evidence type="ECO:0000256" key="2">
    <source>
        <dbReference type="ARBA" id="ARBA00023125"/>
    </source>
</evidence>
<dbReference type="PROSITE" id="PS01081">
    <property type="entry name" value="HTH_TETR_1"/>
    <property type="match status" value="1"/>
</dbReference>
<feature type="DNA-binding region" description="H-T-H motif" evidence="4">
    <location>
        <begin position="35"/>
        <end position="54"/>
    </location>
</feature>
<dbReference type="SUPFAM" id="SSF48498">
    <property type="entry name" value="Tetracyclin repressor-like, C-terminal domain"/>
    <property type="match status" value="1"/>
</dbReference>
<dbReference type="InterPro" id="IPR036271">
    <property type="entry name" value="Tet_transcr_reg_TetR-rel_C_sf"/>
</dbReference>
<dbReference type="OrthoDB" id="5291565at2"/>